<dbReference type="Proteomes" id="UP001199106">
    <property type="component" value="Unassembled WGS sequence"/>
</dbReference>
<sequence length="449" mass="49421">MTSQLETNAPPSPAYPIAYFLCDGVTDARTLKTALSLSRTPKLRKARIAGYRRSIRAGDGASTLAYDAHHFGEWSGEEVVKGVVFEALCLEEERDLIKYVGGTGEVKAVHMEVACPSLLGKVGKMMTVGGRIFVPEGDGDKLVGNMRSFVNGEGRLEPEEMDTVVRNDRWAEGSIMEQEFDDGDFSERGSITIVERHLIPRISSSIATLDDADIPHQSLDELPSAAVGEHLEPQAHEHPAEYQIETKDWTATSEVETMVSKDIKGTEIYKELMEMQESSKIEVVEEAGEVETTPIRDIQDIKVFKAIMKTEEPVNMEAAAEARETAEGSNGTEEIDDGRNTQVETEYQRFLLAEHRRSRAVSMNTFISGTSTTIDEEGSAATPTTQPWAPTTPWRKEHAAAPVRPVLTAKSPSQSIGTTTRMRKTSDSIKSLVEKFENMSPQNLPGKSA</sequence>
<feature type="region of interest" description="Disordered" evidence="1">
    <location>
        <begin position="398"/>
        <end position="427"/>
    </location>
</feature>
<keyword evidence="3" id="KW-1185">Reference proteome</keyword>
<gene>
    <name evidence="2" type="ORF">G6011_11623</name>
</gene>
<evidence type="ECO:0000256" key="1">
    <source>
        <dbReference type="SAM" id="MobiDB-lite"/>
    </source>
</evidence>
<evidence type="ECO:0000313" key="2">
    <source>
        <dbReference type="EMBL" id="KAG9192889.1"/>
    </source>
</evidence>
<protein>
    <submittedName>
        <fullName evidence="2">Uncharacterized protein</fullName>
    </submittedName>
</protein>
<feature type="compositionally biased region" description="Polar residues" evidence="1">
    <location>
        <begin position="410"/>
        <end position="420"/>
    </location>
</feature>
<dbReference type="EMBL" id="JAANER010000003">
    <property type="protein sequence ID" value="KAG9192889.1"/>
    <property type="molecule type" value="Genomic_DNA"/>
</dbReference>
<accession>A0AAD4IE54</accession>
<comment type="caution">
    <text evidence="2">The sequence shown here is derived from an EMBL/GenBank/DDBJ whole genome shotgun (WGS) entry which is preliminary data.</text>
</comment>
<evidence type="ECO:0000313" key="3">
    <source>
        <dbReference type="Proteomes" id="UP001199106"/>
    </source>
</evidence>
<proteinExistence type="predicted"/>
<dbReference type="AlphaFoldDB" id="A0AAD4IE54"/>
<organism evidence="2 3">
    <name type="scientific">Alternaria panax</name>
    <dbReference type="NCBI Taxonomy" id="48097"/>
    <lineage>
        <taxon>Eukaryota</taxon>
        <taxon>Fungi</taxon>
        <taxon>Dikarya</taxon>
        <taxon>Ascomycota</taxon>
        <taxon>Pezizomycotina</taxon>
        <taxon>Dothideomycetes</taxon>
        <taxon>Pleosporomycetidae</taxon>
        <taxon>Pleosporales</taxon>
        <taxon>Pleosporineae</taxon>
        <taxon>Pleosporaceae</taxon>
        <taxon>Alternaria</taxon>
        <taxon>Alternaria sect. Panax</taxon>
    </lineage>
</organism>
<reference evidence="2" key="1">
    <citation type="submission" date="2021-07" db="EMBL/GenBank/DDBJ databases">
        <title>Genome Resource of American Ginseng Black Spot Pathogen Alternaria panax.</title>
        <authorList>
            <person name="Qiu C."/>
            <person name="Wang W."/>
            <person name="Liu Z."/>
        </authorList>
    </citation>
    <scope>NUCLEOTIDE SEQUENCE</scope>
    <source>
        <strain evidence="2">BNCC115425</strain>
    </source>
</reference>
<feature type="region of interest" description="Disordered" evidence="1">
    <location>
        <begin position="323"/>
        <end position="342"/>
    </location>
</feature>
<name>A0AAD4IE54_9PLEO</name>